<dbReference type="OrthoDB" id="9794275at2"/>
<name>A0A235F8L1_9BACL</name>
<dbReference type="AlphaFoldDB" id="A0A235F8L1"/>
<keyword evidence="2" id="KW-1185">Reference proteome</keyword>
<protein>
    <recommendedName>
        <fullName evidence="3">Transcriptional regulator</fullName>
    </recommendedName>
</protein>
<dbReference type="Gene3D" id="3.30.70.120">
    <property type="match status" value="1"/>
</dbReference>
<dbReference type="PANTHER" id="PTHR38456">
    <property type="entry name" value="CYCLIC DI-AMP RECEPTOR A"/>
    <property type="match status" value="1"/>
</dbReference>
<dbReference type="SUPFAM" id="SSF54913">
    <property type="entry name" value="GlnB-like"/>
    <property type="match status" value="1"/>
</dbReference>
<dbReference type="EMBL" id="NOII01000007">
    <property type="protein sequence ID" value="OYD57025.1"/>
    <property type="molecule type" value="Genomic_DNA"/>
</dbReference>
<organism evidence="1 2">
    <name type="scientific">Fictibacillus aquaticus</name>
    <dbReference type="NCBI Taxonomy" id="2021314"/>
    <lineage>
        <taxon>Bacteria</taxon>
        <taxon>Bacillati</taxon>
        <taxon>Bacillota</taxon>
        <taxon>Bacilli</taxon>
        <taxon>Bacillales</taxon>
        <taxon>Fictibacillaceae</taxon>
        <taxon>Fictibacillus</taxon>
    </lineage>
</organism>
<accession>A0A235F8L1</accession>
<dbReference type="InterPro" id="IPR011322">
    <property type="entry name" value="N-reg_PII-like_a/b"/>
</dbReference>
<dbReference type="Pfam" id="PF06153">
    <property type="entry name" value="CdAMP_rec"/>
    <property type="match status" value="1"/>
</dbReference>
<dbReference type="InterPro" id="IPR010375">
    <property type="entry name" value="CdAMP_rec"/>
</dbReference>
<gene>
    <name evidence="1" type="ORF">CGZ90_14655</name>
</gene>
<comment type="caution">
    <text evidence="1">The sequence shown here is derived from an EMBL/GenBank/DDBJ whole genome shotgun (WGS) entry which is preliminary data.</text>
</comment>
<dbReference type="PANTHER" id="PTHR38456:SF1">
    <property type="entry name" value="CYCLIC DI-AMP RECEPTOR A"/>
    <property type="match status" value="1"/>
</dbReference>
<evidence type="ECO:0008006" key="3">
    <source>
        <dbReference type="Google" id="ProtNLM"/>
    </source>
</evidence>
<sequence>MKMVVAVVQDKDSNKLADALVDRNYRATKLATTGGFLKAGNTTFMIGVEDHQVEGVLDLIKENCQSRSQLVAPVSPMGGNADAYVPYPVEVEVGGATVFVLPVEHFQQF</sequence>
<dbReference type="RefSeq" id="WP_094253280.1">
    <property type="nucleotide sequence ID" value="NZ_JBHLXL010000003.1"/>
</dbReference>
<dbReference type="InterPro" id="IPR015867">
    <property type="entry name" value="N-reg_PII/ATP_PRibTrfase_C"/>
</dbReference>
<dbReference type="Proteomes" id="UP000215059">
    <property type="component" value="Unassembled WGS sequence"/>
</dbReference>
<evidence type="ECO:0000313" key="1">
    <source>
        <dbReference type="EMBL" id="OYD57025.1"/>
    </source>
</evidence>
<proteinExistence type="predicted"/>
<reference evidence="1 2" key="1">
    <citation type="submission" date="2017-07" db="EMBL/GenBank/DDBJ databases">
        <title>Fictibacillus sp. nov. GDSW-R2A3 Genome sequencing and assembly.</title>
        <authorList>
            <person name="Mayilraj S."/>
        </authorList>
    </citation>
    <scope>NUCLEOTIDE SEQUENCE [LARGE SCALE GENOMIC DNA]</scope>
    <source>
        <strain evidence="1 2">GDSW-R2A3</strain>
    </source>
</reference>
<evidence type="ECO:0000313" key="2">
    <source>
        <dbReference type="Proteomes" id="UP000215059"/>
    </source>
</evidence>